<evidence type="ECO:0000256" key="1">
    <source>
        <dbReference type="ARBA" id="ARBA00022737"/>
    </source>
</evidence>
<feature type="repeat" description="RCC1" evidence="2">
    <location>
        <begin position="263"/>
        <end position="315"/>
    </location>
</feature>
<feature type="compositionally biased region" description="Polar residues" evidence="3">
    <location>
        <begin position="568"/>
        <end position="600"/>
    </location>
</feature>
<dbReference type="OrthoDB" id="10256179at2759"/>
<reference evidence="5 6" key="1">
    <citation type="submission" date="2014-06" db="EMBL/GenBank/DDBJ databases">
        <authorList>
            <person name="Swart Estienne"/>
        </authorList>
    </citation>
    <scope>NUCLEOTIDE SEQUENCE [LARGE SCALE GENOMIC DNA]</scope>
    <source>
        <strain evidence="5 6">130c</strain>
    </source>
</reference>
<dbReference type="InterPro" id="IPR009091">
    <property type="entry name" value="RCC1/BLIP-II"/>
</dbReference>
<sequence length="780" mass="88702">MNLENLNSQQRFRQELLASLDKQANFNNYNQPSTNISLKSNRGGQQEEEKNKNDLKKYLNYQENNQKTLSGNKSSRTPRQDYNDDQFDLNDLGNDDIHFNEEEEGAMMTNMVTQAKSMSYANEENTPSSKYNPQKENNYDSIDDIVREIQNKKAYIWVFGKNVDGELGIGSQKDQFLPRPIINVNLKVTQTAKWISSGSHHSAIVSKSGELYVCGSQLHGKLGIQSSNGMHLSRFTQVTMFEGMKVKQVACGDYHTLCLMNDGQVYAWGGTLHKKVGEKNNQAQNNEPRTVQGLQGKNIVFIDCGDFHSVALDQQGRVYSWGGGGAAYNKGQCGHGNLEDCESPQQVQGISHRKVAQISAGGYHTLALCEEDNELYAWGSGTYGECGLGEFQASCKPKLVKMPREYISNNEMNQFQNEFGFQQSKPQIVSISAGGHHSLLLTARGRVYSFGYGSHGQLGLRNTKNYSSPQLVKDLLSKKIRSIAAGWNHSLVLSDRGDLFASGYGNHGQLGMNDKESRTQFTHIANLGARNVYKVFAGGNHSWVLIDDVMPVRDNYRPPSPVGHESVSPMTMSPRANTTDQKQSRSLSNNMRQQQQNSIATQKRKFQINLHVTYTNTTMCHRFVTFELQKGNFNEEQRAKEAIDEYIRNLYRDEQGALVYHQMQEGLDDAKTTPFQEQENSPDEKFFTICLIFCQDRSEQLKPYVQRIQNQQSDYRVEQSKHWVDQPSKMVLFEESDIQANQMEYLLAHWVYEFNSKVGEKYCIRKPRFSEMRPSYLKNF</sequence>
<feature type="compositionally biased region" description="Polar residues" evidence="3">
    <location>
        <begin position="26"/>
        <end position="44"/>
    </location>
</feature>
<feature type="repeat" description="RCC1" evidence="2">
    <location>
        <begin position="316"/>
        <end position="371"/>
    </location>
</feature>
<dbReference type="Pfam" id="PF25390">
    <property type="entry name" value="WD40_RLD"/>
    <property type="match status" value="1"/>
</dbReference>
<dbReference type="PANTHER" id="PTHR22872">
    <property type="entry name" value="BTK-BINDING PROTEIN-RELATED"/>
    <property type="match status" value="1"/>
</dbReference>
<feature type="region of interest" description="Disordered" evidence="3">
    <location>
        <begin position="556"/>
        <end position="600"/>
    </location>
</feature>
<dbReference type="PROSITE" id="PS50012">
    <property type="entry name" value="RCC1_3"/>
    <property type="match status" value="7"/>
</dbReference>
<dbReference type="OMA" id="IMMIMDL"/>
<feature type="repeat" description="RCC1" evidence="2">
    <location>
        <begin position="497"/>
        <end position="548"/>
    </location>
</feature>
<dbReference type="InterPro" id="IPR058923">
    <property type="entry name" value="RCC1-like_dom"/>
</dbReference>
<accession>A0A077ZQ09</accession>
<dbReference type="Proteomes" id="UP000039865">
    <property type="component" value="Unassembled WGS sequence"/>
</dbReference>
<dbReference type="Gene3D" id="2.130.10.30">
    <property type="entry name" value="Regulator of chromosome condensation 1/beta-lactamase-inhibitor protein II"/>
    <property type="match status" value="2"/>
</dbReference>
<feature type="repeat" description="RCC1" evidence="2">
    <location>
        <begin position="445"/>
        <end position="496"/>
    </location>
</feature>
<organism evidence="5 6">
    <name type="scientific">Stylonychia lemnae</name>
    <name type="common">Ciliate</name>
    <dbReference type="NCBI Taxonomy" id="5949"/>
    <lineage>
        <taxon>Eukaryota</taxon>
        <taxon>Sar</taxon>
        <taxon>Alveolata</taxon>
        <taxon>Ciliophora</taxon>
        <taxon>Intramacronucleata</taxon>
        <taxon>Spirotrichea</taxon>
        <taxon>Stichotrichia</taxon>
        <taxon>Sporadotrichida</taxon>
        <taxon>Oxytrichidae</taxon>
        <taxon>Stylonychinae</taxon>
        <taxon>Stylonychia</taxon>
    </lineage>
</organism>
<evidence type="ECO:0000256" key="3">
    <source>
        <dbReference type="SAM" id="MobiDB-lite"/>
    </source>
</evidence>
<dbReference type="PRINTS" id="PR00633">
    <property type="entry name" value="RCCNDNSATION"/>
</dbReference>
<feature type="region of interest" description="Disordered" evidence="3">
    <location>
        <begin position="66"/>
        <end position="92"/>
    </location>
</feature>
<dbReference type="AlphaFoldDB" id="A0A077ZQ09"/>
<feature type="repeat" description="RCC1" evidence="2">
    <location>
        <begin position="154"/>
        <end position="208"/>
    </location>
</feature>
<evidence type="ECO:0000313" key="5">
    <source>
        <dbReference type="EMBL" id="CDW71549.1"/>
    </source>
</evidence>
<keyword evidence="1" id="KW-0677">Repeat</keyword>
<dbReference type="SUPFAM" id="SSF50985">
    <property type="entry name" value="RCC1/BLIP-II"/>
    <property type="match status" value="1"/>
</dbReference>
<proteinExistence type="predicted"/>
<feature type="repeat" description="RCC1" evidence="2">
    <location>
        <begin position="209"/>
        <end position="262"/>
    </location>
</feature>
<dbReference type="InterPro" id="IPR051625">
    <property type="entry name" value="Signaling_Regulatory_Domain"/>
</dbReference>
<dbReference type="InterPro" id="IPR000408">
    <property type="entry name" value="Reg_chr_condens"/>
</dbReference>
<protein>
    <recommendedName>
        <fullName evidence="4">RCC1-like domain-containing protein</fullName>
    </recommendedName>
</protein>
<feature type="domain" description="RCC1-like" evidence="4">
    <location>
        <begin position="156"/>
        <end position="543"/>
    </location>
</feature>
<evidence type="ECO:0000313" key="6">
    <source>
        <dbReference type="Proteomes" id="UP000039865"/>
    </source>
</evidence>
<name>A0A077ZQ09_STYLE</name>
<dbReference type="PROSITE" id="PS00626">
    <property type="entry name" value="RCC1_2"/>
    <property type="match status" value="4"/>
</dbReference>
<feature type="repeat" description="RCC1" evidence="2">
    <location>
        <begin position="373"/>
        <end position="444"/>
    </location>
</feature>
<keyword evidence="6" id="KW-1185">Reference proteome</keyword>
<feature type="compositionally biased region" description="Polar residues" evidence="3">
    <location>
        <begin position="66"/>
        <end position="77"/>
    </location>
</feature>
<evidence type="ECO:0000256" key="2">
    <source>
        <dbReference type="PROSITE-ProRule" id="PRU00235"/>
    </source>
</evidence>
<feature type="region of interest" description="Disordered" evidence="3">
    <location>
        <begin position="26"/>
        <end position="52"/>
    </location>
</feature>
<dbReference type="EMBL" id="CCKQ01000472">
    <property type="protein sequence ID" value="CDW71549.1"/>
    <property type="molecule type" value="Genomic_DNA"/>
</dbReference>
<evidence type="ECO:0000259" key="4">
    <source>
        <dbReference type="Pfam" id="PF25390"/>
    </source>
</evidence>
<dbReference type="InParanoid" id="A0A077ZQ09"/>
<gene>
    <name evidence="5" type="primary">Contig11835.g12652</name>
    <name evidence="5" type="ORF">STYLEM_495</name>
</gene>